<evidence type="ECO:0000256" key="4">
    <source>
        <dbReference type="ARBA" id="ARBA00023002"/>
    </source>
</evidence>
<dbReference type="EMBL" id="JBAHYK010000405">
    <property type="protein sequence ID" value="KAL0574356.1"/>
    <property type="molecule type" value="Genomic_DNA"/>
</dbReference>
<dbReference type="InterPro" id="IPR002403">
    <property type="entry name" value="Cyt_P450_E_grp-IV"/>
</dbReference>
<evidence type="ECO:0000256" key="6">
    <source>
        <dbReference type="RuleBase" id="RU000461"/>
    </source>
</evidence>
<evidence type="ECO:0000256" key="2">
    <source>
        <dbReference type="ARBA" id="ARBA00010617"/>
    </source>
</evidence>
<keyword evidence="3 6" id="KW-0479">Metal-binding</keyword>
<organism evidence="8 9">
    <name type="scientific">Marasmius crinis-equi</name>
    <dbReference type="NCBI Taxonomy" id="585013"/>
    <lineage>
        <taxon>Eukaryota</taxon>
        <taxon>Fungi</taxon>
        <taxon>Dikarya</taxon>
        <taxon>Basidiomycota</taxon>
        <taxon>Agaricomycotina</taxon>
        <taxon>Agaricomycetes</taxon>
        <taxon>Agaricomycetidae</taxon>
        <taxon>Agaricales</taxon>
        <taxon>Marasmiineae</taxon>
        <taxon>Marasmiaceae</taxon>
        <taxon>Marasmius</taxon>
    </lineage>
</organism>
<dbReference type="Pfam" id="PF00067">
    <property type="entry name" value="p450"/>
    <property type="match status" value="1"/>
</dbReference>
<dbReference type="InterPro" id="IPR001128">
    <property type="entry name" value="Cyt_P450"/>
</dbReference>
<keyword evidence="7" id="KW-1133">Transmembrane helix</keyword>
<proteinExistence type="inferred from homology"/>
<comment type="similarity">
    <text evidence="2 6">Belongs to the cytochrome P450 family.</text>
</comment>
<comment type="cofactor">
    <cofactor evidence="1">
        <name>heme</name>
        <dbReference type="ChEBI" id="CHEBI:30413"/>
    </cofactor>
</comment>
<protein>
    <recommendedName>
        <fullName evidence="10">Cytochrome P450</fullName>
    </recommendedName>
</protein>
<dbReference type="PANTHER" id="PTHR46206">
    <property type="entry name" value="CYTOCHROME P450"/>
    <property type="match status" value="1"/>
</dbReference>
<dbReference type="SUPFAM" id="SSF48264">
    <property type="entry name" value="Cytochrome P450"/>
    <property type="match status" value="1"/>
</dbReference>
<dbReference type="PROSITE" id="PS00086">
    <property type="entry name" value="CYTOCHROME_P450"/>
    <property type="match status" value="1"/>
</dbReference>
<evidence type="ECO:0000313" key="9">
    <source>
        <dbReference type="Proteomes" id="UP001465976"/>
    </source>
</evidence>
<keyword evidence="7" id="KW-0812">Transmembrane</keyword>
<evidence type="ECO:0000256" key="3">
    <source>
        <dbReference type="ARBA" id="ARBA00022723"/>
    </source>
</evidence>
<evidence type="ECO:0000256" key="1">
    <source>
        <dbReference type="ARBA" id="ARBA00001971"/>
    </source>
</evidence>
<keyword evidence="7" id="KW-0472">Membrane</keyword>
<keyword evidence="9" id="KW-1185">Reference proteome</keyword>
<dbReference type="PRINTS" id="PR00465">
    <property type="entry name" value="EP450IV"/>
</dbReference>
<evidence type="ECO:0000313" key="8">
    <source>
        <dbReference type="EMBL" id="KAL0574356.1"/>
    </source>
</evidence>
<name>A0ABR3FGP2_9AGAR</name>
<dbReference type="CDD" id="cd11041">
    <property type="entry name" value="CYP503A1-like"/>
    <property type="match status" value="1"/>
</dbReference>
<dbReference type="Gene3D" id="1.10.630.10">
    <property type="entry name" value="Cytochrome P450"/>
    <property type="match status" value="1"/>
</dbReference>
<keyword evidence="5 6" id="KW-0408">Iron</keyword>
<evidence type="ECO:0000256" key="7">
    <source>
        <dbReference type="SAM" id="Phobius"/>
    </source>
</evidence>
<sequence>MKESGTHGTLVVIAIAIFVSALVMGPRWTKYRSRMAKLDALPTVGHDSRLFSYVSALRNLARLNTVIKEGYEKYPGRAFKVSLPDKWLVVVSGPDMLDDVRKASDEQLSLREAFQDILHSEMMFGKQTRRDPYHVDVIKNILTRSIAPKFDDMYEELATAFDEEIPKTREWTQVPVLKRLLPVVCRISNRVFVGLPLCRNKDWVALNVDYTTHVFTAIRTLGVLPKFIQPVVGWFISPLPASFLRASKHLRHMIIERLEAEDKGYSDAPDDLLTWFVQEAEGVEERLKPETLIRRMLNANFAAVHTTSNEFTNALVNLVIHPEYIEPLREEIERIIQHDGWTKAAMGKMQKLDSFLRESQRVSSSTAFGVFRKTLEDFTFSNGIVIPAGTFMSTAPYASHFDENNYPNAYKFDGFRFSRLREKEGEGHKHQMVVADRSHLNFGIGKHACPGRFFAVNELKALMSHVLLNYDIKLDDDNLSSKGDVFSPGAFRQTEVWFRKREVA</sequence>
<keyword evidence="4 6" id="KW-0560">Oxidoreductase</keyword>
<keyword evidence="6" id="KW-0349">Heme</keyword>
<dbReference type="Proteomes" id="UP001465976">
    <property type="component" value="Unassembled WGS sequence"/>
</dbReference>
<dbReference type="InterPro" id="IPR017972">
    <property type="entry name" value="Cyt_P450_CS"/>
</dbReference>
<accession>A0ABR3FGP2</accession>
<evidence type="ECO:0000256" key="5">
    <source>
        <dbReference type="ARBA" id="ARBA00023004"/>
    </source>
</evidence>
<reference evidence="8 9" key="1">
    <citation type="submission" date="2024-02" db="EMBL/GenBank/DDBJ databases">
        <title>A draft genome for the cacao thread blight pathogen Marasmius crinis-equi.</title>
        <authorList>
            <person name="Cohen S.P."/>
            <person name="Baruah I.K."/>
            <person name="Amoako-Attah I."/>
            <person name="Bukari Y."/>
            <person name="Meinhardt L.W."/>
            <person name="Bailey B.A."/>
        </authorList>
    </citation>
    <scope>NUCLEOTIDE SEQUENCE [LARGE SCALE GENOMIC DNA]</scope>
    <source>
        <strain evidence="8 9">GH-76</strain>
    </source>
</reference>
<comment type="caution">
    <text evidence="8">The sequence shown here is derived from an EMBL/GenBank/DDBJ whole genome shotgun (WGS) entry which is preliminary data.</text>
</comment>
<gene>
    <name evidence="8" type="ORF">V5O48_007598</name>
</gene>
<keyword evidence="6" id="KW-0503">Monooxygenase</keyword>
<dbReference type="InterPro" id="IPR036396">
    <property type="entry name" value="Cyt_P450_sf"/>
</dbReference>
<feature type="transmembrane region" description="Helical" evidence="7">
    <location>
        <begin position="6"/>
        <end position="25"/>
    </location>
</feature>
<evidence type="ECO:0008006" key="10">
    <source>
        <dbReference type="Google" id="ProtNLM"/>
    </source>
</evidence>